<accession>A0ABU9B8E7</accession>
<comment type="caution">
    <text evidence="4">The sequence shown here is derived from an EMBL/GenBank/DDBJ whole genome shotgun (WGS) entry which is preliminary data.</text>
</comment>
<sequence>MRRTPRPLPMPPRASASPGALSRRRLSGWLLAPLLGAARSVPAGPAAVAAALGAAGGVGMAGSAQAAPPSDIDPFGSLVWPSLRQEFLGADARVVFDDRVQVQGPPFAEDPMNVPISVRAALPEVRRLIVLVDRNPIRKVLELQPLAAQPTVAFRFKLEQASPVRAAAQTADGLWHVGGTQVDSAGGGCTVPGGSRADGSWSQTLGQVSGRLFEADATRAAGADAASRLRLRIMHPMDTGLVNGVPAFYVSRLVVRDARERELLRIQTFEPVSENPVFSFDFAEPPLRPLRIVGQDNNGNRIDSVLP</sequence>
<feature type="region of interest" description="Disordered" evidence="1">
    <location>
        <begin position="1"/>
        <end position="20"/>
    </location>
</feature>
<dbReference type="InterPro" id="IPR030831">
    <property type="entry name" value="Fuse-rel_SoxYZ"/>
</dbReference>
<evidence type="ECO:0000259" key="2">
    <source>
        <dbReference type="Pfam" id="PF08770"/>
    </source>
</evidence>
<dbReference type="InterPro" id="IPR013783">
    <property type="entry name" value="Ig-like_fold"/>
</dbReference>
<evidence type="ECO:0000256" key="1">
    <source>
        <dbReference type="SAM" id="MobiDB-lite"/>
    </source>
</evidence>
<feature type="domain" description="Ig-like SoxY" evidence="3">
    <location>
        <begin position="85"/>
        <end position="189"/>
    </location>
</feature>
<evidence type="ECO:0000313" key="5">
    <source>
        <dbReference type="Proteomes" id="UP001368500"/>
    </source>
</evidence>
<protein>
    <submittedName>
        <fullName evidence="4">Quinoprotein dehydrogenase-associated SoxYZ-like carrier</fullName>
    </submittedName>
</protein>
<evidence type="ECO:0000313" key="4">
    <source>
        <dbReference type="EMBL" id="MEK8025424.1"/>
    </source>
</evidence>
<dbReference type="Proteomes" id="UP001368500">
    <property type="component" value="Unassembled WGS sequence"/>
</dbReference>
<dbReference type="InterPro" id="IPR014756">
    <property type="entry name" value="Ig_E-set"/>
</dbReference>
<proteinExistence type="predicted"/>
<dbReference type="RefSeq" id="WP_341373204.1">
    <property type="nucleotide sequence ID" value="NZ_JBBUTF010000004.1"/>
</dbReference>
<dbReference type="Pfam" id="PF13501">
    <property type="entry name" value="SoxY"/>
    <property type="match status" value="1"/>
</dbReference>
<organism evidence="4 5">
    <name type="scientific">Pseudaquabacterium rugosum</name>
    <dbReference type="NCBI Taxonomy" id="2984194"/>
    <lineage>
        <taxon>Bacteria</taxon>
        <taxon>Pseudomonadati</taxon>
        <taxon>Pseudomonadota</taxon>
        <taxon>Betaproteobacteria</taxon>
        <taxon>Burkholderiales</taxon>
        <taxon>Sphaerotilaceae</taxon>
        <taxon>Pseudaquabacterium</taxon>
    </lineage>
</organism>
<dbReference type="InterPro" id="IPR038162">
    <property type="entry name" value="SoxY_sf"/>
</dbReference>
<dbReference type="EMBL" id="JBBUTF010000004">
    <property type="protein sequence ID" value="MEK8025424.1"/>
    <property type="molecule type" value="Genomic_DNA"/>
</dbReference>
<reference evidence="4 5" key="1">
    <citation type="submission" date="2024-04" db="EMBL/GenBank/DDBJ databases">
        <title>Novel species of the genus Ideonella isolated from streams.</title>
        <authorList>
            <person name="Lu H."/>
        </authorList>
    </citation>
    <scope>NUCLEOTIDE SEQUENCE [LARGE SCALE GENOMIC DNA]</scope>
    <source>
        <strain evidence="4 5">BYS139W</strain>
    </source>
</reference>
<evidence type="ECO:0000259" key="3">
    <source>
        <dbReference type="Pfam" id="PF13501"/>
    </source>
</evidence>
<gene>
    <name evidence="4" type="ORF">AACH11_05565</name>
</gene>
<dbReference type="Pfam" id="PF08770">
    <property type="entry name" value="SoxZ"/>
    <property type="match status" value="1"/>
</dbReference>
<dbReference type="Gene3D" id="2.60.40.10">
    <property type="entry name" value="Immunoglobulins"/>
    <property type="match status" value="1"/>
</dbReference>
<dbReference type="Gene3D" id="2.60.40.2470">
    <property type="entry name" value="SoxY domain"/>
    <property type="match status" value="1"/>
</dbReference>
<feature type="domain" description="Sulphur oxidation protein SoxZ" evidence="2">
    <location>
        <begin position="221"/>
        <end position="301"/>
    </location>
</feature>
<dbReference type="NCBIfam" id="TIGR04557">
    <property type="entry name" value="fuse_rel_SoxYZ"/>
    <property type="match status" value="1"/>
</dbReference>
<dbReference type="InterPro" id="IPR032711">
    <property type="entry name" value="SoxY"/>
</dbReference>
<dbReference type="InterPro" id="IPR014880">
    <property type="entry name" value="SoxZ_dom"/>
</dbReference>
<dbReference type="SUPFAM" id="SSF81296">
    <property type="entry name" value="E set domains"/>
    <property type="match status" value="1"/>
</dbReference>
<feature type="compositionally biased region" description="Pro residues" evidence="1">
    <location>
        <begin position="1"/>
        <end position="12"/>
    </location>
</feature>
<name>A0ABU9B8E7_9BURK</name>
<keyword evidence="5" id="KW-1185">Reference proteome</keyword>